<name>B7PSL6_IXOSC</name>
<accession>B7PSL6</accession>
<dbReference type="Proteomes" id="UP000001555">
    <property type="component" value="Unassembled WGS sequence"/>
</dbReference>
<dbReference type="HOGENOM" id="CLU_3108743_0_0_1"/>
<sequence>MENPPWWNRRTRMERTLCCITTVSMLMLLAMAVILAVLGYHNYQQSLGERA</sequence>
<dbReference type="AlphaFoldDB" id="B7PSL6"/>
<dbReference type="EMBL" id="DS779366">
    <property type="protein sequence ID" value="EEC09588.1"/>
    <property type="molecule type" value="Genomic_DNA"/>
</dbReference>
<keyword evidence="1" id="KW-1133">Transmembrane helix</keyword>
<dbReference type="EMBL" id="ABJB010764022">
    <property type="status" value="NOT_ANNOTATED_CDS"/>
    <property type="molecule type" value="Genomic_DNA"/>
</dbReference>
<feature type="transmembrane region" description="Helical" evidence="1">
    <location>
        <begin position="17"/>
        <end position="40"/>
    </location>
</feature>
<evidence type="ECO:0000313" key="3">
    <source>
        <dbReference type="EnsemblMetazoa" id="ISCW007999-PA"/>
    </source>
</evidence>
<dbReference type="EnsemblMetazoa" id="ISCW007999-RA">
    <property type="protein sequence ID" value="ISCW007999-PA"/>
    <property type="gene ID" value="ISCW007999"/>
</dbReference>
<keyword evidence="4" id="KW-1185">Reference proteome</keyword>
<evidence type="ECO:0000313" key="2">
    <source>
        <dbReference type="EMBL" id="EEC09588.1"/>
    </source>
</evidence>
<keyword evidence="1" id="KW-0812">Transmembrane</keyword>
<keyword evidence="1" id="KW-0472">Membrane</keyword>
<protein>
    <submittedName>
        <fullName evidence="2 3">Uncharacterized protein</fullName>
    </submittedName>
</protein>
<dbReference type="InParanoid" id="B7PSL6"/>
<dbReference type="PaxDb" id="6945-B7PSL6"/>
<organism>
    <name type="scientific">Ixodes scapularis</name>
    <name type="common">Black-legged tick</name>
    <name type="synonym">Deer tick</name>
    <dbReference type="NCBI Taxonomy" id="6945"/>
    <lineage>
        <taxon>Eukaryota</taxon>
        <taxon>Metazoa</taxon>
        <taxon>Ecdysozoa</taxon>
        <taxon>Arthropoda</taxon>
        <taxon>Chelicerata</taxon>
        <taxon>Arachnida</taxon>
        <taxon>Acari</taxon>
        <taxon>Parasitiformes</taxon>
        <taxon>Ixodida</taxon>
        <taxon>Ixodoidea</taxon>
        <taxon>Ixodidae</taxon>
        <taxon>Ixodinae</taxon>
        <taxon>Ixodes</taxon>
    </lineage>
</organism>
<evidence type="ECO:0000256" key="1">
    <source>
        <dbReference type="SAM" id="Phobius"/>
    </source>
</evidence>
<gene>
    <name evidence="2" type="ORF">IscW_ISCW007999</name>
</gene>
<proteinExistence type="predicted"/>
<reference evidence="2 4" key="1">
    <citation type="submission" date="2008-03" db="EMBL/GenBank/DDBJ databases">
        <title>Annotation of Ixodes scapularis.</title>
        <authorList>
            <consortium name="Ixodes scapularis Genome Project Consortium"/>
            <person name="Caler E."/>
            <person name="Hannick L.I."/>
            <person name="Bidwell S."/>
            <person name="Joardar V."/>
            <person name="Thiagarajan M."/>
            <person name="Amedeo P."/>
            <person name="Galinsky K.J."/>
            <person name="Schobel S."/>
            <person name="Inman J."/>
            <person name="Hostetler J."/>
            <person name="Miller J."/>
            <person name="Hammond M."/>
            <person name="Megy K."/>
            <person name="Lawson D."/>
            <person name="Kodira C."/>
            <person name="Sutton G."/>
            <person name="Meyer J."/>
            <person name="Hill C.A."/>
            <person name="Birren B."/>
            <person name="Nene V."/>
            <person name="Collins F."/>
            <person name="Alarcon-Chaidez F."/>
            <person name="Wikel S."/>
            <person name="Strausberg R."/>
        </authorList>
    </citation>
    <scope>NUCLEOTIDE SEQUENCE [LARGE SCALE GENOMIC DNA]</scope>
    <source>
        <strain evidence="4">Wikel</strain>
        <strain evidence="2">Wikel colony</strain>
    </source>
</reference>
<reference evidence="3" key="2">
    <citation type="submission" date="2020-05" db="UniProtKB">
        <authorList>
            <consortium name="EnsemblMetazoa"/>
        </authorList>
    </citation>
    <scope>IDENTIFICATION</scope>
    <source>
        <strain evidence="3">wikel</strain>
    </source>
</reference>
<dbReference type="VEuPathDB" id="VectorBase:ISCW007999"/>
<evidence type="ECO:0000313" key="4">
    <source>
        <dbReference type="Proteomes" id="UP000001555"/>
    </source>
</evidence>